<protein>
    <submittedName>
        <fullName evidence="2">Glycosyltransferase</fullName>
        <ecNumber evidence="2">2.4.-.-</ecNumber>
    </submittedName>
</protein>
<dbReference type="SUPFAM" id="SSF53756">
    <property type="entry name" value="UDP-Glycosyltransferase/glycogen phosphorylase"/>
    <property type="match status" value="1"/>
</dbReference>
<dbReference type="AlphaFoldDB" id="A0AAU0MZW6"/>
<dbReference type="Pfam" id="PF00534">
    <property type="entry name" value="Glycos_transf_1"/>
    <property type="match status" value="1"/>
</dbReference>
<proteinExistence type="predicted"/>
<gene>
    <name evidence="2" type="ORF">R5R33_17140</name>
</gene>
<dbReference type="RefSeq" id="WP_318953914.1">
    <property type="nucleotide sequence ID" value="NZ_CP137555.1"/>
</dbReference>
<dbReference type="EC" id="2.4.-.-" evidence="2"/>
<organism evidence="2 3">
    <name type="scientific">Microbulbifer pacificus</name>
    <dbReference type="NCBI Taxonomy" id="407164"/>
    <lineage>
        <taxon>Bacteria</taxon>
        <taxon>Pseudomonadati</taxon>
        <taxon>Pseudomonadota</taxon>
        <taxon>Gammaproteobacteria</taxon>
        <taxon>Cellvibrionales</taxon>
        <taxon>Microbulbiferaceae</taxon>
        <taxon>Microbulbifer</taxon>
    </lineage>
</organism>
<dbReference type="Proteomes" id="UP001302477">
    <property type="component" value="Chromosome"/>
</dbReference>
<dbReference type="PANTHER" id="PTHR45947:SF3">
    <property type="entry name" value="SULFOQUINOVOSYL TRANSFERASE SQD2"/>
    <property type="match status" value="1"/>
</dbReference>
<evidence type="ECO:0000313" key="2">
    <source>
        <dbReference type="EMBL" id="WOX05442.1"/>
    </source>
</evidence>
<dbReference type="KEGG" id="mpaf:R5R33_17140"/>
<dbReference type="InterPro" id="IPR050194">
    <property type="entry name" value="Glycosyltransferase_grp1"/>
</dbReference>
<dbReference type="PANTHER" id="PTHR45947">
    <property type="entry name" value="SULFOQUINOVOSYL TRANSFERASE SQD2"/>
    <property type="match status" value="1"/>
</dbReference>
<evidence type="ECO:0000259" key="1">
    <source>
        <dbReference type="Pfam" id="PF00534"/>
    </source>
</evidence>
<name>A0AAU0MZW6_9GAMM</name>
<keyword evidence="3" id="KW-1185">Reference proteome</keyword>
<reference evidence="2 3" key="1">
    <citation type="submission" date="2023-10" db="EMBL/GenBank/DDBJ databases">
        <title>Description of Microbulbifer bruguierae sp. nov., isolated from the sediments of mangrove plant Bruguiera sexangula and comparative genomic analyses of the genus Microbulbifer.</title>
        <authorList>
            <person name="Long M."/>
        </authorList>
    </citation>
    <scope>NUCLEOTIDE SEQUENCE [LARGE SCALE GENOMIC DNA]</scope>
    <source>
        <strain evidence="2 3">SPO729</strain>
    </source>
</reference>
<dbReference type="Gene3D" id="3.40.50.2000">
    <property type="entry name" value="Glycogen Phosphorylase B"/>
    <property type="match status" value="1"/>
</dbReference>
<dbReference type="EMBL" id="CP137555">
    <property type="protein sequence ID" value="WOX05442.1"/>
    <property type="molecule type" value="Genomic_DNA"/>
</dbReference>
<accession>A0AAU0MZW6</accession>
<keyword evidence="2" id="KW-0808">Transferase</keyword>
<evidence type="ECO:0000313" key="3">
    <source>
        <dbReference type="Proteomes" id="UP001302477"/>
    </source>
</evidence>
<dbReference type="GO" id="GO:0016757">
    <property type="term" value="F:glycosyltransferase activity"/>
    <property type="evidence" value="ECO:0007669"/>
    <property type="project" value="UniProtKB-KW"/>
</dbReference>
<sequence length="404" mass="44945">MRILISVSFFTPAFRAGGPVRSLSYLLSHLKGDFEFLILTSDRDLGDSEPYAGLPRDQWVEAHGAQVRYCSPGSLTPWGLAKILRETPHDLLYLNSFFSSRFTIALLMARRFFNCPAAPVLLAPRGEFSPGALAINHVKKQAYIQVGKALGLFRDIFWHASTEHEKVDIQAKMAVPDGQVGIACNLAAPLPAEPPFHALRAKDEPLRVLFLSRISPKKNLGFAFDVLKNVSIPIRFTVMGPEEDVAYSERCREQIRALPDHVIVDWVGAIPHDKVANAMVAHDLFFLPTQGENFGHVIAEALGVGTPVLISDTTPWRGLAEKGIGFDISLETPAGFHEALSQIWKLGPEEYAVLRVNVFAYAQERQRTGSEVEAHRTLFLRVLADSGFFEANLQNNVRENEYEI</sequence>
<keyword evidence="2" id="KW-0328">Glycosyltransferase</keyword>
<dbReference type="InterPro" id="IPR001296">
    <property type="entry name" value="Glyco_trans_1"/>
</dbReference>
<feature type="domain" description="Glycosyl transferase family 1" evidence="1">
    <location>
        <begin position="199"/>
        <end position="346"/>
    </location>
</feature>